<dbReference type="SUPFAM" id="SSF55816">
    <property type="entry name" value="5'-nucleotidase (syn. UDP-sugar hydrolase), C-terminal domain"/>
    <property type="match status" value="1"/>
</dbReference>
<dbReference type="Gene3D" id="3.60.21.10">
    <property type="match status" value="1"/>
</dbReference>
<dbReference type="InterPro" id="IPR006179">
    <property type="entry name" value="5_nucleotidase/apyrase"/>
</dbReference>
<dbReference type="EMBL" id="CATOUU010000686">
    <property type="protein sequence ID" value="CAI9940958.1"/>
    <property type="molecule type" value="Genomic_DNA"/>
</dbReference>
<proteinExistence type="predicted"/>
<feature type="transmembrane region" description="Helical" evidence="1">
    <location>
        <begin position="462"/>
        <end position="483"/>
    </location>
</feature>
<accession>A0AA86PLW6</accession>
<dbReference type="GO" id="GO:0005829">
    <property type="term" value="C:cytosol"/>
    <property type="evidence" value="ECO:0007669"/>
    <property type="project" value="TreeGrafter"/>
</dbReference>
<dbReference type="GO" id="GO:0016787">
    <property type="term" value="F:hydrolase activity"/>
    <property type="evidence" value="ECO:0007669"/>
    <property type="project" value="InterPro"/>
</dbReference>
<dbReference type="AlphaFoldDB" id="A0AA86PLW6"/>
<evidence type="ECO:0000313" key="4">
    <source>
        <dbReference type="EMBL" id="CAL6065418.1"/>
    </source>
</evidence>
<dbReference type="Gene3D" id="3.90.780.10">
    <property type="entry name" value="5'-Nucleotidase, C-terminal domain"/>
    <property type="match status" value="1"/>
</dbReference>
<feature type="domain" description="Putative 5'-nucleotidase C-terminal" evidence="2">
    <location>
        <begin position="282"/>
        <end position="375"/>
    </location>
</feature>
<name>A0AA86PLW6_9EUKA</name>
<dbReference type="Proteomes" id="UP001642409">
    <property type="component" value="Unassembled WGS sequence"/>
</dbReference>
<keyword evidence="1" id="KW-0812">Transmembrane</keyword>
<keyword evidence="5" id="KW-1185">Reference proteome</keyword>
<keyword evidence="1" id="KW-1133">Transmembrane helix</keyword>
<dbReference type="InterPro" id="IPR036907">
    <property type="entry name" value="5'-Nucleotdase_C_sf"/>
</dbReference>
<dbReference type="Pfam" id="PF21953">
    <property type="entry name" value="NadN_nucleosid_C"/>
    <property type="match status" value="1"/>
</dbReference>
<sequence length="484" mass="56468">MYGFQALSNLSLDLTTVGNHDLGSLETFNYFLENTEQLFGPRMITTNIQFNGKPLIKNRFKYDVKPNGLRILSFAFLYMGDHNFNGAEVINQTITIRTPEIQQIIDEYGPKTDVLVLNCHIASREQEANEVFWEMRKQFKQKFNYEVPIILVTAHSHQTHTYSCFLEDGQLDENCYNTKAGCYGRNIMHVVYRYYETKFTFNDTTYKGMKMLSKYYFDNFNNQLSYIDYDTGKDIGLAARLNLSISKFDTPRGLEVRNNIKQLETNLNLNKILGYSKYKYLKNNLISQGNSLQRLWVYSVYPNVVYRNDTEAIPYAVSNTGTIRDNLFQGPVCMDDVFTIMPFPNYIYYFPKMLGEEVNCIVDILNEGTDVNKNPKYLVAYRAEEGKYYDVLSDDYNHPRLSEQFALCSNRSYNETAQIYKPQTQNVTNTIQVLQYYIENFMQNPNQMIFSVSESDHNIVNVLMWISFIICALIIIPVILAFWK</sequence>
<evidence type="ECO:0000313" key="5">
    <source>
        <dbReference type="Proteomes" id="UP001642409"/>
    </source>
</evidence>
<dbReference type="EMBL" id="CAXDID020000255">
    <property type="protein sequence ID" value="CAL6065418.1"/>
    <property type="molecule type" value="Genomic_DNA"/>
</dbReference>
<dbReference type="PANTHER" id="PTHR11575">
    <property type="entry name" value="5'-NUCLEOTIDASE-RELATED"/>
    <property type="match status" value="1"/>
</dbReference>
<dbReference type="InterPro" id="IPR053828">
    <property type="entry name" value="Nucleosidase_C"/>
</dbReference>
<evidence type="ECO:0000313" key="3">
    <source>
        <dbReference type="EMBL" id="CAI9940958.1"/>
    </source>
</evidence>
<dbReference type="GO" id="GO:0009166">
    <property type="term" value="P:nucleotide catabolic process"/>
    <property type="evidence" value="ECO:0007669"/>
    <property type="project" value="InterPro"/>
</dbReference>
<evidence type="ECO:0000256" key="1">
    <source>
        <dbReference type="SAM" id="Phobius"/>
    </source>
</evidence>
<gene>
    <name evidence="3" type="ORF">HINF_LOCUS28603</name>
    <name evidence="4" type="ORF">HINF_LOCUS51830</name>
</gene>
<dbReference type="PANTHER" id="PTHR11575:SF22">
    <property type="entry name" value="ADL392WP"/>
    <property type="match status" value="1"/>
</dbReference>
<organism evidence="3">
    <name type="scientific">Hexamita inflata</name>
    <dbReference type="NCBI Taxonomy" id="28002"/>
    <lineage>
        <taxon>Eukaryota</taxon>
        <taxon>Metamonada</taxon>
        <taxon>Diplomonadida</taxon>
        <taxon>Hexamitidae</taxon>
        <taxon>Hexamitinae</taxon>
        <taxon>Hexamita</taxon>
    </lineage>
</organism>
<evidence type="ECO:0000259" key="2">
    <source>
        <dbReference type="Pfam" id="PF21953"/>
    </source>
</evidence>
<dbReference type="InterPro" id="IPR029052">
    <property type="entry name" value="Metallo-depent_PP-like"/>
</dbReference>
<reference evidence="4 5" key="2">
    <citation type="submission" date="2024-07" db="EMBL/GenBank/DDBJ databases">
        <authorList>
            <person name="Akdeniz Z."/>
        </authorList>
    </citation>
    <scope>NUCLEOTIDE SEQUENCE [LARGE SCALE GENOMIC DNA]</scope>
</reference>
<keyword evidence="1" id="KW-0472">Membrane</keyword>
<dbReference type="SUPFAM" id="SSF56300">
    <property type="entry name" value="Metallo-dependent phosphatases"/>
    <property type="match status" value="1"/>
</dbReference>
<comment type="caution">
    <text evidence="3">The sequence shown here is derived from an EMBL/GenBank/DDBJ whole genome shotgun (WGS) entry which is preliminary data.</text>
</comment>
<protein>
    <submittedName>
        <fullName evidence="3">5' nucleotidase family protein</fullName>
    </submittedName>
    <submittedName>
        <fullName evidence="4">5'_nucleotidase family protein</fullName>
    </submittedName>
</protein>
<reference evidence="3" key="1">
    <citation type="submission" date="2023-06" db="EMBL/GenBank/DDBJ databases">
        <authorList>
            <person name="Kurt Z."/>
        </authorList>
    </citation>
    <scope>NUCLEOTIDE SEQUENCE</scope>
</reference>